<dbReference type="AlphaFoldDB" id="A0A667X4A4"/>
<dbReference type="Gene3D" id="3.30.160.60">
    <property type="entry name" value="Classic Zinc Finger"/>
    <property type="match status" value="1"/>
</dbReference>
<dbReference type="Proteomes" id="UP000472263">
    <property type="component" value="Chromosome 3"/>
</dbReference>
<keyword evidence="1" id="KW-0863">Zinc-finger</keyword>
<keyword evidence="1" id="KW-0862">Zinc</keyword>
<dbReference type="GO" id="GO:0008270">
    <property type="term" value="F:zinc ion binding"/>
    <property type="evidence" value="ECO:0007669"/>
    <property type="project" value="UniProtKB-KW"/>
</dbReference>
<feature type="domain" description="C2H2-type" evidence="3">
    <location>
        <begin position="246"/>
        <end position="274"/>
    </location>
</feature>
<dbReference type="GeneTree" id="ENSGT00390000006876"/>
<reference evidence="4" key="3">
    <citation type="submission" date="2025-09" db="UniProtKB">
        <authorList>
            <consortium name="Ensembl"/>
        </authorList>
    </citation>
    <scope>IDENTIFICATION</scope>
</reference>
<dbReference type="PROSITE" id="PS50157">
    <property type="entry name" value="ZINC_FINGER_C2H2_2"/>
    <property type="match status" value="1"/>
</dbReference>
<evidence type="ECO:0000313" key="5">
    <source>
        <dbReference type="Proteomes" id="UP000472263"/>
    </source>
</evidence>
<dbReference type="InterPro" id="IPR031799">
    <property type="entry name" value="Znf-C2H2_ribbon"/>
</dbReference>
<sequence length="285" mass="30573">TLESHIHDHEARLPAESVPGEQQLLMCSTTGCSGSFPNMQKLMEHMRHHHKPNIYFLCESCRAKLRSYRGLLTHLHTCSKVPRGKTKAGEPTPVQPSPVAKSTSSPTAADHDAPQQDSASTSLQFSPQIQTTESTPPAGVNQLNMAAAPPVNPPALSNPEPSSLQLHLQAEVTKPPSSVSPDAQTVTADPPESVGQHQPQPVPAQPVKPAPGLSPLSPPGSTAVWRKNQGSACKVRILWEHTRGRYKCVQCGYLAANRRDMTNHINTQHSAKKAAVDTGSPAAHT</sequence>
<feature type="compositionally biased region" description="Pro residues" evidence="2">
    <location>
        <begin position="200"/>
        <end position="209"/>
    </location>
</feature>
<dbReference type="PANTHER" id="PTHR21695:SF0">
    <property type="entry name" value="ZINC FINGER PROTEIN 414"/>
    <property type="match status" value="1"/>
</dbReference>
<dbReference type="PROSITE" id="PS00028">
    <property type="entry name" value="ZINC_FINGER_C2H2_1"/>
    <property type="match status" value="1"/>
</dbReference>
<evidence type="ECO:0000256" key="2">
    <source>
        <dbReference type="SAM" id="MobiDB-lite"/>
    </source>
</evidence>
<keyword evidence="1" id="KW-0479">Metal-binding</keyword>
<proteinExistence type="predicted"/>
<organism evidence="4 5">
    <name type="scientific">Myripristis murdjan</name>
    <name type="common">pinecone soldierfish</name>
    <dbReference type="NCBI Taxonomy" id="586833"/>
    <lineage>
        <taxon>Eukaryota</taxon>
        <taxon>Metazoa</taxon>
        <taxon>Chordata</taxon>
        <taxon>Craniata</taxon>
        <taxon>Vertebrata</taxon>
        <taxon>Euteleostomi</taxon>
        <taxon>Actinopterygii</taxon>
        <taxon>Neopterygii</taxon>
        <taxon>Teleostei</taxon>
        <taxon>Neoteleostei</taxon>
        <taxon>Acanthomorphata</taxon>
        <taxon>Holocentriformes</taxon>
        <taxon>Holocentridae</taxon>
        <taxon>Myripristis</taxon>
    </lineage>
</organism>
<evidence type="ECO:0000313" key="4">
    <source>
        <dbReference type="Ensembl" id="ENSMMDP00005010042.1"/>
    </source>
</evidence>
<feature type="compositionally biased region" description="Polar residues" evidence="2">
    <location>
        <begin position="115"/>
        <end position="135"/>
    </location>
</feature>
<accession>A0A667X4A4</accession>
<keyword evidence="5" id="KW-1185">Reference proteome</keyword>
<reference evidence="4" key="1">
    <citation type="submission" date="2019-06" db="EMBL/GenBank/DDBJ databases">
        <authorList>
            <consortium name="Wellcome Sanger Institute Data Sharing"/>
        </authorList>
    </citation>
    <scope>NUCLEOTIDE SEQUENCE [LARGE SCALE GENOMIC DNA]</scope>
</reference>
<feature type="compositionally biased region" description="Low complexity" evidence="2">
    <location>
        <begin position="210"/>
        <end position="221"/>
    </location>
</feature>
<dbReference type="Pfam" id="PF15909">
    <property type="entry name" value="zf-C2H2_8"/>
    <property type="match status" value="1"/>
</dbReference>
<gene>
    <name evidence="4" type="primary">znf414</name>
</gene>
<name>A0A667X4A4_9TELE</name>
<evidence type="ECO:0000259" key="3">
    <source>
        <dbReference type="PROSITE" id="PS50157"/>
    </source>
</evidence>
<evidence type="ECO:0000256" key="1">
    <source>
        <dbReference type="PROSITE-ProRule" id="PRU00042"/>
    </source>
</evidence>
<feature type="region of interest" description="Disordered" evidence="2">
    <location>
        <begin position="81"/>
        <end position="223"/>
    </location>
</feature>
<dbReference type="PANTHER" id="PTHR21695">
    <property type="entry name" value="ZINC FINGER PROTEIN 414"/>
    <property type="match status" value="1"/>
</dbReference>
<protein>
    <recommendedName>
        <fullName evidence="3">C2H2-type domain-containing protein</fullName>
    </recommendedName>
</protein>
<feature type="compositionally biased region" description="Low complexity" evidence="2">
    <location>
        <begin position="144"/>
        <end position="161"/>
    </location>
</feature>
<reference evidence="4" key="2">
    <citation type="submission" date="2025-08" db="UniProtKB">
        <authorList>
            <consortium name="Ensembl"/>
        </authorList>
    </citation>
    <scope>IDENTIFICATION</scope>
</reference>
<dbReference type="InterPro" id="IPR039882">
    <property type="entry name" value="ZN414"/>
</dbReference>
<dbReference type="SMART" id="SM00355">
    <property type="entry name" value="ZnF_C2H2"/>
    <property type="match status" value="2"/>
</dbReference>
<dbReference type="InterPro" id="IPR013087">
    <property type="entry name" value="Znf_C2H2_type"/>
</dbReference>
<dbReference type="InParanoid" id="A0A667X4A4"/>
<dbReference type="Ensembl" id="ENSMMDT00005010350.1">
    <property type="protein sequence ID" value="ENSMMDP00005010042.1"/>
    <property type="gene ID" value="ENSMMDG00005005474.1"/>
</dbReference>
<feature type="compositionally biased region" description="Polar residues" evidence="2">
    <location>
        <begin position="175"/>
        <end position="187"/>
    </location>
</feature>